<dbReference type="EMBL" id="CP002545">
    <property type="protein sequence ID" value="ADY52922.1"/>
    <property type="molecule type" value="Genomic_DNA"/>
</dbReference>
<dbReference type="KEGG" id="psn:Pedsa_2374"/>
<protein>
    <submittedName>
        <fullName evidence="1">Uncharacterized protein</fullName>
    </submittedName>
</protein>
<proteinExistence type="predicted"/>
<dbReference type="HOGENOM" id="CLU_3331841_0_0_10"/>
<name>F0SDZ6_PSESL</name>
<evidence type="ECO:0000313" key="2">
    <source>
        <dbReference type="Proteomes" id="UP000000310"/>
    </source>
</evidence>
<dbReference type="Proteomes" id="UP000000310">
    <property type="component" value="Chromosome"/>
</dbReference>
<keyword evidence="2" id="KW-1185">Reference proteome</keyword>
<evidence type="ECO:0000313" key="1">
    <source>
        <dbReference type="EMBL" id="ADY52922.1"/>
    </source>
</evidence>
<gene>
    <name evidence="1" type="ordered locus">Pedsa_2374</name>
</gene>
<organism evidence="1 2">
    <name type="scientific">Pseudopedobacter saltans (strain ATCC 51119 / DSM 12145 / JCM 21818 / CCUG 39354 / LMG 10337 / NBRC 100064 / NCIMB 13643)</name>
    <name type="common">Pedobacter saltans</name>
    <dbReference type="NCBI Taxonomy" id="762903"/>
    <lineage>
        <taxon>Bacteria</taxon>
        <taxon>Pseudomonadati</taxon>
        <taxon>Bacteroidota</taxon>
        <taxon>Sphingobacteriia</taxon>
        <taxon>Sphingobacteriales</taxon>
        <taxon>Sphingobacteriaceae</taxon>
        <taxon>Pseudopedobacter</taxon>
    </lineage>
</organism>
<dbReference type="STRING" id="762903.Pedsa_2374"/>
<reference evidence="1 2" key="1">
    <citation type="journal article" date="2011" name="Stand. Genomic Sci.">
        <title>Complete genome sequence of the gliding, heparinolytic Pedobacter saltans type strain (113).</title>
        <authorList>
            <person name="Liolios K."/>
            <person name="Sikorski J."/>
            <person name="Lu M."/>
            <person name="Nolan M."/>
            <person name="Lapidus A."/>
            <person name="Lucas S."/>
            <person name="Hammon N."/>
            <person name="Deshpande S."/>
            <person name="Cheng J.F."/>
            <person name="Tapia R."/>
            <person name="Han C."/>
            <person name="Goodwin L."/>
            <person name="Pitluck S."/>
            <person name="Huntemann M."/>
            <person name="Ivanova N."/>
            <person name="Pagani I."/>
            <person name="Mavromatis K."/>
            <person name="Ovchinikova G."/>
            <person name="Pati A."/>
            <person name="Chen A."/>
            <person name="Palaniappan K."/>
            <person name="Land M."/>
            <person name="Hauser L."/>
            <person name="Brambilla E.M."/>
            <person name="Kotsyurbenko O."/>
            <person name="Rohde M."/>
            <person name="Tindall B.J."/>
            <person name="Abt B."/>
            <person name="Goker M."/>
            <person name="Detter J.C."/>
            <person name="Woyke T."/>
            <person name="Bristow J."/>
            <person name="Eisen J.A."/>
            <person name="Markowitz V."/>
            <person name="Hugenholtz P."/>
            <person name="Klenk H.P."/>
            <person name="Kyrpides N.C."/>
        </authorList>
    </citation>
    <scope>NUCLEOTIDE SEQUENCE [LARGE SCALE GENOMIC DNA]</scope>
    <source>
        <strain evidence="2">ATCC 51119 / DSM 12145 / JCM 21818 / LMG 10337 / NBRC 100064 / NCIMB 13643</strain>
    </source>
</reference>
<accession>F0SDZ6</accession>
<dbReference type="AlphaFoldDB" id="F0SDZ6"/>
<sequence>MDKLEEAFSNYNFECVPVLEIETHFSFLCVVIFTFACY</sequence>
<reference evidence="2" key="2">
    <citation type="submission" date="2011-02" db="EMBL/GenBank/DDBJ databases">
        <title>The complete genome of Pedobacter saltans DSM 12145.</title>
        <authorList>
            <consortium name="US DOE Joint Genome Institute (JGI-PGF)"/>
            <person name="Lucas S."/>
            <person name="Copeland A."/>
            <person name="Lapidus A."/>
            <person name="Bruce D."/>
            <person name="Goodwin L."/>
            <person name="Pitluck S."/>
            <person name="Kyrpides N."/>
            <person name="Mavromatis K."/>
            <person name="Pagani I."/>
            <person name="Ivanova N."/>
            <person name="Ovchinnikova G."/>
            <person name="Lu M."/>
            <person name="Detter J.C."/>
            <person name="Han C."/>
            <person name="Land M."/>
            <person name="Hauser L."/>
            <person name="Markowitz V."/>
            <person name="Cheng J.-F."/>
            <person name="Hugenholtz P."/>
            <person name="Woyke T."/>
            <person name="Wu D."/>
            <person name="Tindall B."/>
            <person name="Pomrenke H.G."/>
            <person name="Brambilla E."/>
            <person name="Klenk H.-P."/>
            <person name="Eisen J.A."/>
        </authorList>
    </citation>
    <scope>NUCLEOTIDE SEQUENCE [LARGE SCALE GENOMIC DNA]</scope>
    <source>
        <strain evidence="2">ATCC 51119 / DSM 12145 / JCM 21818 / LMG 10337 / NBRC 100064 / NCIMB 13643</strain>
    </source>
</reference>